<comment type="caution">
    <text evidence="1">The sequence shown here is derived from an EMBL/GenBank/DDBJ whole genome shotgun (WGS) entry which is preliminary data.</text>
</comment>
<organism evidence="1 2">
    <name type="scientific">Rhypophila decipiens</name>
    <dbReference type="NCBI Taxonomy" id="261697"/>
    <lineage>
        <taxon>Eukaryota</taxon>
        <taxon>Fungi</taxon>
        <taxon>Dikarya</taxon>
        <taxon>Ascomycota</taxon>
        <taxon>Pezizomycotina</taxon>
        <taxon>Sordariomycetes</taxon>
        <taxon>Sordariomycetidae</taxon>
        <taxon>Sordariales</taxon>
        <taxon>Naviculisporaceae</taxon>
        <taxon>Rhypophila</taxon>
    </lineage>
</organism>
<sequence length="121" mass="13755">MSSKQGERIQANCKTIWGNHDDYDLSIENDHYVDYQCFVRKDFGDPYEPALAMTSCCPSSDAAWAELDRMLGLWASQVKRGTPMTKDERLETFGGPKGKHKAVLSKFMDEFQLREGAKKQA</sequence>
<dbReference type="AlphaFoldDB" id="A0AAN6XUE2"/>
<gene>
    <name evidence="1" type="ORF">QBC37DRAFT_434047</name>
</gene>
<evidence type="ECO:0000313" key="1">
    <source>
        <dbReference type="EMBL" id="KAK4207079.1"/>
    </source>
</evidence>
<evidence type="ECO:0000313" key="2">
    <source>
        <dbReference type="Proteomes" id="UP001301769"/>
    </source>
</evidence>
<reference evidence="1" key="2">
    <citation type="submission" date="2023-05" db="EMBL/GenBank/DDBJ databases">
        <authorList>
            <consortium name="Lawrence Berkeley National Laboratory"/>
            <person name="Steindorff A."/>
            <person name="Hensen N."/>
            <person name="Bonometti L."/>
            <person name="Westerberg I."/>
            <person name="Brannstrom I.O."/>
            <person name="Guillou S."/>
            <person name="Cros-Aarteil S."/>
            <person name="Calhoun S."/>
            <person name="Haridas S."/>
            <person name="Kuo A."/>
            <person name="Mondo S."/>
            <person name="Pangilinan J."/>
            <person name="Riley R."/>
            <person name="Labutti K."/>
            <person name="Andreopoulos B."/>
            <person name="Lipzen A."/>
            <person name="Chen C."/>
            <person name="Yanf M."/>
            <person name="Daum C."/>
            <person name="Ng V."/>
            <person name="Clum A."/>
            <person name="Ohm R."/>
            <person name="Martin F."/>
            <person name="Silar P."/>
            <person name="Natvig D."/>
            <person name="Lalanne C."/>
            <person name="Gautier V."/>
            <person name="Ament-Velasquez S.L."/>
            <person name="Kruys A."/>
            <person name="Hutchinson M.I."/>
            <person name="Powell A.J."/>
            <person name="Barry K."/>
            <person name="Miller A.N."/>
            <person name="Grigoriev I.V."/>
            <person name="Debuchy R."/>
            <person name="Gladieux P."/>
            <person name="Thoren M.H."/>
            <person name="Johannesson H."/>
        </authorList>
    </citation>
    <scope>NUCLEOTIDE SEQUENCE</scope>
    <source>
        <strain evidence="1">PSN293</strain>
    </source>
</reference>
<dbReference type="Proteomes" id="UP001301769">
    <property type="component" value="Unassembled WGS sequence"/>
</dbReference>
<reference evidence="1" key="1">
    <citation type="journal article" date="2023" name="Mol. Phylogenet. Evol.">
        <title>Genome-scale phylogeny and comparative genomics of the fungal order Sordariales.</title>
        <authorList>
            <person name="Hensen N."/>
            <person name="Bonometti L."/>
            <person name="Westerberg I."/>
            <person name="Brannstrom I.O."/>
            <person name="Guillou S."/>
            <person name="Cros-Aarteil S."/>
            <person name="Calhoun S."/>
            <person name="Haridas S."/>
            <person name="Kuo A."/>
            <person name="Mondo S."/>
            <person name="Pangilinan J."/>
            <person name="Riley R."/>
            <person name="LaButti K."/>
            <person name="Andreopoulos B."/>
            <person name="Lipzen A."/>
            <person name="Chen C."/>
            <person name="Yan M."/>
            <person name="Daum C."/>
            <person name="Ng V."/>
            <person name="Clum A."/>
            <person name="Steindorff A."/>
            <person name="Ohm R.A."/>
            <person name="Martin F."/>
            <person name="Silar P."/>
            <person name="Natvig D.O."/>
            <person name="Lalanne C."/>
            <person name="Gautier V."/>
            <person name="Ament-Velasquez S.L."/>
            <person name="Kruys A."/>
            <person name="Hutchinson M.I."/>
            <person name="Powell A.J."/>
            <person name="Barry K."/>
            <person name="Miller A.N."/>
            <person name="Grigoriev I.V."/>
            <person name="Debuchy R."/>
            <person name="Gladieux P."/>
            <person name="Hiltunen Thoren M."/>
            <person name="Johannesson H."/>
        </authorList>
    </citation>
    <scope>NUCLEOTIDE SEQUENCE</scope>
    <source>
        <strain evidence="1">PSN293</strain>
    </source>
</reference>
<name>A0AAN6XUE2_9PEZI</name>
<keyword evidence="2" id="KW-1185">Reference proteome</keyword>
<accession>A0AAN6XUE2</accession>
<dbReference type="EMBL" id="MU858322">
    <property type="protein sequence ID" value="KAK4207079.1"/>
    <property type="molecule type" value="Genomic_DNA"/>
</dbReference>
<protein>
    <submittedName>
        <fullName evidence="1">Uncharacterized protein</fullName>
    </submittedName>
</protein>
<proteinExistence type="predicted"/>